<dbReference type="InterPro" id="IPR004553">
    <property type="entry name" value="HMG_CoA_Rdtase_bac-typ"/>
</dbReference>
<dbReference type="InterPro" id="IPR002202">
    <property type="entry name" value="HMG_CoA_Rdtase"/>
</dbReference>
<proteinExistence type="inferred from homology"/>
<dbReference type="GO" id="GO:0140643">
    <property type="term" value="F:hydroxymethylglutaryl-CoA reductase (NADH) activity"/>
    <property type="evidence" value="ECO:0007669"/>
    <property type="project" value="UniProtKB-EC"/>
</dbReference>
<dbReference type="InterPro" id="IPR009029">
    <property type="entry name" value="HMG_CoA_Rdtase_sub-bd_dom_sf"/>
</dbReference>
<evidence type="ECO:0000256" key="3">
    <source>
        <dbReference type="RuleBase" id="RU361219"/>
    </source>
</evidence>
<gene>
    <name evidence="4" type="ORF">IV56_GL001939</name>
</gene>
<dbReference type="EC" id="1.1.1.88" evidence="3"/>
<dbReference type="GO" id="GO:0004420">
    <property type="term" value="F:hydroxymethylglutaryl-CoA reductase (NADPH) activity"/>
    <property type="evidence" value="ECO:0007669"/>
    <property type="project" value="InterPro"/>
</dbReference>
<dbReference type="EMBL" id="JQCE01000052">
    <property type="protein sequence ID" value="KRO16139.1"/>
    <property type="molecule type" value="Genomic_DNA"/>
</dbReference>
<accession>A0A0R2MV14</accession>
<dbReference type="PRINTS" id="PR00071">
    <property type="entry name" value="HMGCOARDTASE"/>
</dbReference>
<protein>
    <recommendedName>
        <fullName evidence="3">3-hydroxy-3-methylglutaryl coenzyme A reductase</fullName>
        <shortName evidence="3">HMG-CoA reductase</shortName>
        <ecNumber evidence="3">1.1.1.88</ecNumber>
    </recommendedName>
</protein>
<dbReference type="GO" id="GO:0015936">
    <property type="term" value="P:coenzyme A metabolic process"/>
    <property type="evidence" value="ECO:0007669"/>
    <property type="project" value="InterPro"/>
</dbReference>
<keyword evidence="5" id="KW-1185">Reference proteome</keyword>
<comment type="similarity">
    <text evidence="1 3">Belongs to the HMG-CoA reductase family.</text>
</comment>
<dbReference type="InterPro" id="IPR009023">
    <property type="entry name" value="HMG_CoA_Rdtase_NAD(P)-bd_sf"/>
</dbReference>
<dbReference type="Gene3D" id="1.10.8.660">
    <property type="match status" value="1"/>
</dbReference>
<evidence type="ECO:0000313" key="4">
    <source>
        <dbReference type="EMBL" id="KRO16139.1"/>
    </source>
</evidence>
<evidence type="ECO:0000256" key="2">
    <source>
        <dbReference type="ARBA" id="ARBA00023002"/>
    </source>
</evidence>
<comment type="pathway">
    <text evidence="3">Metabolic intermediate metabolism; (R)-mevalonate degradation; (S)-3-hydroxy-3-methylglutaryl-CoA from (R)-mevalonate: step 1/1.</text>
</comment>
<dbReference type="Gene3D" id="3.90.770.10">
    <property type="entry name" value="3-hydroxy-3-methylglutaryl-coenzyme A Reductase, Chain A, domain 2"/>
    <property type="match status" value="2"/>
</dbReference>
<evidence type="ECO:0000313" key="5">
    <source>
        <dbReference type="Proteomes" id="UP000050969"/>
    </source>
</evidence>
<keyword evidence="3" id="KW-0520">NAD</keyword>
<dbReference type="AlphaFoldDB" id="A0A0R2MV14"/>
<comment type="catalytic activity">
    <reaction evidence="3">
        <text>(R)-mevalonate + 2 NAD(+) + CoA = (3S)-3-hydroxy-3-methylglutaryl-CoA + 2 NADH + 2 H(+)</text>
        <dbReference type="Rhea" id="RHEA:14833"/>
        <dbReference type="ChEBI" id="CHEBI:15378"/>
        <dbReference type="ChEBI" id="CHEBI:36464"/>
        <dbReference type="ChEBI" id="CHEBI:43074"/>
        <dbReference type="ChEBI" id="CHEBI:57287"/>
        <dbReference type="ChEBI" id="CHEBI:57540"/>
        <dbReference type="ChEBI" id="CHEBI:57945"/>
        <dbReference type="EC" id="1.1.1.88"/>
    </reaction>
</comment>
<dbReference type="PANTHER" id="PTHR10572:SF24">
    <property type="entry name" value="3-HYDROXY-3-METHYLGLUTARYL-COENZYME A REDUCTASE"/>
    <property type="match status" value="1"/>
</dbReference>
<comment type="caution">
    <text evidence="4">The sequence shown here is derived from an EMBL/GenBank/DDBJ whole genome shotgun (WGS) entry which is preliminary data.</text>
</comment>
<reference evidence="4 5" key="1">
    <citation type="journal article" date="2015" name="Genome Announc.">
        <title>Expanding the biotechnology potential of lactobacilli through comparative genomics of 213 strains and associated genera.</title>
        <authorList>
            <person name="Sun Z."/>
            <person name="Harris H.M."/>
            <person name="McCann A."/>
            <person name="Guo C."/>
            <person name="Argimon S."/>
            <person name="Zhang W."/>
            <person name="Yang X."/>
            <person name="Jeffery I.B."/>
            <person name="Cooney J.C."/>
            <person name="Kagawa T.F."/>
            <person name="Liu W."/>
            <person name="Song Y."/>
            <person name="Salvetti E."/>
            <person name="Wrobel A."/>
            <person name="Rasinkangas P."/>
            <person name="Parkhill J."/>
            <person name="Rea M.C."/>
            <person name="O'Sullivan O."/>
            <person name="Ritari J."/>
            <person name="Douillard F.P."/>
            <person name="Paul Ross R."/>
            <person name="Yang R."/>
            <person name="Briner A.E."/>
            <person name="Felis G.E."/>
            <person name="de Vos W.M."/>
            <person name="Barrangou R."/>
            <person name="Klaenhammer T.R."/>
            <person name="Caufield P.W."/>
            <person name="Cui Y."/>
            <person name="Zhang H."/>
            <person name="O'Toole P.W."/>
        </authorList>
    </citation>
    <scope>NUCLEOTIDE SEQUENCE [LARGE SCALE GENOMIC DNA]</scope>
    <source>
        <strain evidence="4 5">DSM 24301</strain>
    </source>
</reference>
<dbReference type="Pfam" id="PF00368">
    <property type="entry name" value="HMG-CoA_red"/>
    <property type="match status" value="1"/>
</dbReference>
<sequence>MPKFYELTPQERLAVLVDAGQLDQADADAYATQAALPEAVAEHLIENQIGQFSLPLGVLRDLPVNDALYQVPMVTEEPSVIAAANNGARIARLNGGITVTTMPHRVTGEVVFDGLADLAGAKAMILAREPELFAVAEQAHPSIVRRGGGLKTIEVVIIADRWLKLQLAVDPQAAMGANIVNTIAEAIGHHVGQWLNQMPLVAILANHSTALTTATVQLDPATLATAHQSGEMVAERIAAISALAEVDIDRTVTHNKGIMNGMTAAVLASGNDTRAVEAAVHAHASHTGRYLPLATWQLRDHQLVGTISLPLPVGIVGGAMNALPLVQVNQRLAHITSVETLQALIASVGLVQNLAALRALVGPGIQAGHMALQASALAMAAGATGAEIKLLTDALQSQDKTLANAKQLLNELRDQHKG</sequence>
<dbReference type="InterPro" id="IPR023074">
    <property type="entry name" value="HMG_CoA_Rdtase_cat_sf"/>
</dbReference>
<dbReference type="PANTHER" id="PTHR10572">
    <property type="entry name" value="3-HYDROXY-3-METHYLGLUTARYL-COENZYME A REDUCTASE"/>
    <property type="match status" value="1"/>
</dbReference>
<dbReference type="SUPFAM" id="SSF56542">
    <property type="entry name" value="Substrate-binding domain of HMG-CoA reductase"/>
    <property type="match status" value="1"/>
</dbReference>
<name>A0A0R2MV14_9LACO</name>
<evidence type="ECO:0000256" key="1">
    <source>
        <dbReference type="ARBA" id="ARBA00007661"/>
    </source>
</evidence>
<dbReference type="NCBIfam" id="TIGR00532">
    <property type="entry name" value="HMG_CoA_R_NAD"/>
    <property type="match status" value="1"/>
</dbReference>
<dbReference type="PROSITE" id="PS50065">
    <property type="entry name" value="HMG_COA_REDUCTASE_4"/>
    <property type="match status" value="1"/>
</dbReference>
<keyword evidence="2 3" id="KW-0560">Oxidoreductase</keyword>
<dbReference type="RefSeq" id="WP_056993136.1">
    <property type="nucleotide sequence ID" value="NZ_JQCE01000052.1"/>
</dbReference>
<dbReference type="CDD" id="cd00644">
    <property type="entry name" value="HMG-CoA_reductase_classII"/>
    <property type="match status" value="1"/>
</dbReference>
<organism evidence="4 5">
    <name type="scientific">Lacticaseibacillus saniviri JCM 17471 = DSM 24301</name>
    <dbReference type="NCBI Taxonomy" id="1293598"/>
    <lineage>
        <taxon>Bacteria</taxon>
        <taxon>Bacillati</taxon>
        <taxon>Bacillota</taxon>
        <taxon>Bacilli</taxon>
        <taxon>Lactobacillales</taxon>
        <taxon>Lactobacillaceae</taxon>
        <taxon>Lacticaseibacillus</taxon>
    </lineage>
</organism>
<dbReference type="Proteomes" id="UP000050969">
    <property type="component" value="Unassembled WGS sequence"/>
</dbReference>
<dbReference type="UniPathway" id="UPA00257">
    <property type="reaction ID" value="UER00367"/>
</dbReference>
<dbReference type="PATRIC" id="fig|1293598.4.peg.2023"/>
<dbReference type="SUPFAM" id="SSF55035">
    <property type="entry name" value="NAD-binding domain of HMG-CoA reductase"/>
    <property type="match status" value="1"/>
</dbReference>
<dbReference type="STRING" id="1293598.IV56_GL001939"/>